<protein>
    <submittedName>
        <fullName evidence="2">Uncharacterized protein</fullName>
    </submittedName>
</protein>
<feature type="compositionally biased region" description="Polar residues" evidence="1">
    <location>
        <begin position="37"/>
        <end position="55"/>
    </location>
</feature>
<name>A0A195EUI9_9HYME</name>
<sequence length="302" mass="33899">MEPGEELMSPPHVMHIPLANHFFLFTPTLCQGLGTKRNISPTTRPRSTFPNSSRRQLPRNFSPPHARARARKHVSRTLDELFYFIHGNRFLRSVTFSRSPVGIPQQTPPQFSHAGINKIDNVSVRFGLLHKTFKLVLLIENKIQSILTYYIDISELIICTQFPSKHSEIQNLNLVDQTSVRARVENRIPAFPSNAMCPDPVKSQSTSPAFTNNRADTGRLEIRLPLPPQGGCPIESRGCYFMKVFLRSNSLLTTACFHEAGNPVVVSIELCFTDHANGRKSGILTEALRSVVSAWRTARNVG</sequence>
<proteinExistence type="predicted"/>
<keyword evidence="3" id="KW-1185">Reference proteome</keyword>
<evidence type="ECO:0000313" key="2">
    <source>
        <dbReference type="EMBL" id="KYN31920.1"/>
    </source>
</evidence>
<evidence type="ECO:0000313" key="3">
    <source>
        <dbReference type="Proteomes" id="UP000078541"/>
    </source>
</evidence>
<organism evidence="2 3">
    <name type="scientific">Trachymyrmex septentrionalis</name>
    <dbReference type="NCBI Taxonomy" id="34720"/>
    <lineage>
        <taxon>Eukaryota</taxon>
        <taxon>Metazoa</taxon>
        <taxon>Ecdysozoa</taxon>
        <taxon>Arthropoda</taxon>
        <taxon>Hexapoda</taxon>
        <taxon>Insecta</taxon>
        <taxon>Pterygota</taxon>
        <taxon>Neoptera</taxon>
        <taxon>Endopterygota</taxon>
        <taxon>Hymenoptera</taxon>
        <taxon>Apocrita</taxon>
        <taxon>Aculeata</taxon>
        <taxon>Formicoidea</taxon>
        <taxon>Formicidae</taxon>
        <taxon>Myrmicinae</taxon>
        <taxon>Trachymyrmex</taxon>
    </lineage>
</organism>
<dbReference type="AlphaFoldDB" id="A0A195EUI9"/>
<feature type="region of interest" description="Disordered" evidence="1">
    <location>
        <begin position="35"/>
        <end position="69"/>
    </location>
</feature>
<gene>
    <name evidence="2" type="ORF">ALC56_13673</name>
</gene>
<dbReference type="Proteomes" id="UP000078541">
    <property type="component" value="Unassembled WGS sequence"/>
</dbReference>
<evidence type="ECO:0000256" key="1">
    <source>
        <dbReference type="SAM" id="MobiDB-lite"/>
    </source>
</evidence>
<reference evidence="2 3" key="1">
    <citation type="submission" date="2016-03" db="EMBL/GenBank/DDBJ databases">
        <title>Trachymyrmex septentrionalis WGS genome.</title>
        <authorList>
            <person name="Nygaard S."/>
            <person name="Hu H."/>
            <person name="Boomsma J."/>
            <person name="Zhang G."/>
        </authorList>
    </citation>
    <scope>NUCLEOTIDE SEQUENCE [LARGE SCALE GENOMIC DNA]</scope>
    <source>
        <strain evidence="2">Tsep2-gDNA-1</strain>
        <tissue evidence="2">Whole body</tissue>
    </source>
</reference>
<accession>A0A195EUI9</accession>
<dbReference type="EMBL" id="KQ981958">
    <property type="protein sequence ID" value="KYN31920.1"/>
    <property type="molecule type" value="Genomic_DNA"/>
</dbReference>